<evidence type="ECO:0000256" key="1">
    <source>
        <dbReference type="SAM" id="MobiDB-lite"/>
    </source>
</evidence>
<comment type="caution">
    <text evidence="2">The sequence shown here is derived from an EMBL/GenBank/DDBJ whole genome shotgun (WGS) entry which is preliminary data.</text>
</comment>
<evidence type="ECO:0000313" key="2">
    <source>
        <dbReference type="EMBL" id="NYE71729.1"/>
    </source>
</evidence>
<proteinExistence type="predicted"/>
<dbReference type="EMBL" id="JACCBU010000001">
    <property type="protein sequence ID" value="NYE71729.1"/>
    <property type="molecule type" value="Genomic_DNA"/>
</dbReference>
<dbReference type="Proteomes" id="UP000569914">
    <property type="component" value="Unassembled WGS sequence"/>
</dbReference>
<dbReference type="AlphaFoldDB" id="A0A7Y9L9F4"/>
<protein>
    <submittedName>
        <fullName evidence="2">Uncharacterized protein</fullName>
    </submittedName>
</protein>
<keyword evidence="3" id="KW-1185">Reference proteome</keyword>
<organism evidence="2 3">
    <name type="scientific">Microlunatus parietis</name>
    <dbReference type="NCBI Taxonomy" id="682979"/>
    <lineage>
        <taxon>Bacteria</taxon>
        <taxon>Bacillati</taxon>
        <taxon>Actinomycetota</taxon>
        <taxon>Actinomycetes</taxon>
        <taxon>Propionibacteriales</taxon>
        <taxon>Propionibacteriaceae</taxon>
        <taxon>Microlunatus</taxon>
    </lineage>
</organism>
<dbReference type="RefSeq" id="WP_179752077.1">
    <property type="nucleotide sequence ID" value="NZ_JACCBU010000001.1"/>
</dbReference>
<evidence type="ECO:0000313" key="3">
    <source>
        <dbReference type="Proteomes" id="UP000569914"/>
    </source>
</evidence>
<name>A0A7Y9L9F4_9ACTN</name>
<accession>A0A7Y9L9F4</accession>
<sequence>MSFHLADLDGQLNRQSMLDPRISHSNQTLSHLAAKRYELKRALEERRQQRRAAKVRAPRGRRQPVARPA</sequence>
<gene>
    <name evidence="2" type="ORF">BKA15_003058</name>
</gene>
<feature type="region of interest" description="Disordered" evidence="1">
    <location>
        <begin position="46"/>
        <end position="69"/>
    </location>
</feature>
<feature type="compositionally biased region" description="Basic residues" evidence="1">
    <location>
        <begin position="48"/>
        <end position="69"/>
    </location>
</feature>
<reference evidence="2 3" key="1">
    <citation type="submission" date="2020-07" db="EMBL/GenBank/DDBJ databases">
        <title>Sequencing the genomes of 1000 actinobacteria strains.</title>
        <authorList>
            <person name="Klenk H.-P."/>
        </authorList>
    </citation>
    <scope>NUCLEOTIDE SEQUENCE [LARGE SCALE GENOMIC DNA]</scope>
    <source>
        <strain evidence="2 3">DSM 22083</strain>
    </source>
</reference>